<dbReference type="EMBL" id="KJ573366">
    <property type="protein sequence ID" value="AHY82416.1"/>
    <property type="molecule type" value="mRNA"/>
</dbReference>
<dbReference type="OrthoDB" id="5581259at2759"/>
<feature type="transmembrane region" description="Helical" evidence="6">
    <location>
        <begin position="98"/>
        <end position="120"/>
    </location>
</feature>
<dbReference type="PANTHER" id="PTHR12703:SF4">
    <property type="entry name" value="TRANSMEMBRANE PROTEIN 33"/>
    <property type="match status" value="1"/>
</dbReference>
<evidence type="ECO:0000256" key="1">
    <source>
        <dbReference type="ARBA" id="ARBA00004141"/>
    </source>
</evidence>
<feature type="transmembrane region" description="Helical" evidence="6">
    <location>
        <begin position="40"/>
        <end position="62"/>
    </location>
</feature>
<comment type="subcellular location">
    <subcellularLocation>
        <location evidence="1">Membrane</location>
        <topology evidence="1">Multi-pass membrane protein</topology>
    </subcellularLocation>
</comment>
<comment type="similarity">
    <text evidence="2">Belongs to the PER33/POM33 family.</text>
</comment>
<protein>
    <submittedName>
        <fullName evidence="7">Transmembrane protein 33</fullName>
    </submittedName>
</protein>
<keyword evidence="3 6" id="KW-0812">Transmembrane</keyword>
<dbReference type="InterPro" id="IPR005344">
    <property type="entry name" value="TMEM33/Pom33"/>
</dbReference>
<dbReference type="PANTHER" id="PTHR12703">
    <property type="entry name" value="TRANSMEMBRANE PROTEIN 33"/>
    <property type="match status" value="1"/>
</dbReference>
<sequence>MASVGTSALRLFEAIQTENQPMGFNRATLTSLLSKDSCHYLIFSVMFLSASPVTISIIPILLFAVLHVSSFVTKFIQACNVSIGFFKKLIDKVTSNQVFLLQVIAINEVMLMPIIIITVLTGGGNIFLPFVYYRFIFLRYSSARNPYSKMVFMHLRMSVDQLAANPKCPAMVGNLMLKMRDLVIRLCPQQ</sequence>
<evidence type="ECO:0000256" key="6">
    <source>
        <dbReference type="SAM" id="Phobius"/>
    </source>
</evidence>
<dbReference type="GO" id="GO:0061024">
    <property type="term" value="P:membrane organization"/>
    <property type="evidence" value="ECO:0007669"/>
    <property type="project" value="TreeGrafter"/>
</dbReference>
<dbReference type="InterPro" id="IPR051645">
    <property type="entry name" value="PER33/POM33_regulator"/>
</dbReference>
<proteinExistence type="evidence at transcript level"/>
<evidence type="ECO:0000256" key="3">
    <source>
        <dbReference type="ARBA" id="ARBA00022692"/>
    </source>
</evidence>
<dbReference type="GO" id="GO:0071786">
    <property type="term" value="P:endoplasmic reticulum tubular network organization"/>
    <property type="evidence" value="ECO:0007669"/>
    <property type="project" value="TreeGrafter"/>
</dbReference>
<evidence type="ECO:0000256" key="4">
    <source>
        <dbReference type="ARBA" id="ARBA00022989"/>
    </source>
</evidence>
<reference evidence="7" key="1">
    <citation type="journal article" date="2014" name="Elife">
        <title>Selective amputation of the pharynx identifies a FoxA-dependent regeneration program in planaria.</title>
        <authorList>
            <person name="Adler C.E."/>
            <person name="Seidel C.W."/>
            <person name="McKinney S.A."/>
            <person name="Sanchez Alvarado A."/>
        </authorList>
    </citation>
    <scope>NUCLEOTIDE SEQUENCE</scope>
    <source>
        <strain evidence="7">CIW4</strain>
    </source>
</reference>
<dbReference type="Pfam" id="PF03661">
    <property type="entry name" value="TMEM33_Pom33"/>
    <property type="match status" value="1"/>
</dbReference>
<name>A0A023ZRP0_SCHMD</name>
<evidence type="ECO:0000313" key="7">
    <source>
        <dbReference type="EMBL" id="AHY82416.1"/>
    </source>
</evidence>
<accession>A0A023ZRP0</accession>
<keyword evidence="4 6" id="KW-1133">Transmembrane helix</keyword>
<evidence type="ECO:0000256" key="2">
    <source>
        <dbReference type="ARBA" id="ARBA00007322"/>
    </source>
</evidence>
<dbReference type="AlphaFoldDB" id="A0A023ZRP0"/>
<keyword evidence="5 6" id="KW-0472">Membrane</keyword>
<organism evidence="7">
    <name type="scientific">Schmidtea mediterranea</name>
    <name type="common">Freshwater planarian flatworm</name>
    <dbReference type="NCBI Taxonomy" id="79327"/>
    <lineage>
        <taxon>Eukaryota</taxon>
        <taxon>Metazoa</taxon>
        <taxon>Spiralia</taxon>
        <taxon>Lophotrochozoa</taxon>
        <taxon>Platyhelminthes</taxon>
        <taxon>Rhabditophora</taxon>
        <taxon>Seriata</taxon>
        <taxon>Tricladida</taxon>
        <taxon>Continenticola</taxon>
        <taxon>Geoplanoidea</taxon>
        <taxon>Dugesiidae</taxon>
        <taxon>Schmidtea</taxon>
    </lineage>
</organism>
<dbReference type="GO" id="GO:0005783">
    <property type="term" value="C:endoplasmic reticulum"/>
    <property type="evidence" value="ECO:0007669"/>
    <property type="project" value="TreeGrafter"/>
</dbReference>
<evidence type="ECO:0000256" key="5">
    <source>
        <dbReference type="ARBA" id="ARBA00023136"/>
    </source>
</evidence>
<dbReference type="GO" id="GO:0016020">
    <property type="term" value="C:membrane"/>
    <property type="evidence" value="ECO:0007669"/>
    <property type="project" value="UniProtKB-SubCell"/>
</dbReference>